<name>A0A0K2T7Z4_LEPSM</name>
<dbReference type="EMBL" id="HACA01004336">
    <property type="protein sequence ID" value="CDW21697.1"/>
    <property type="molecule type" value="Transcribed_RNA"/>
</dbReference>
<sequence length="37" mass="4419">MSLLDMVICQFLVVRKNVIRQICAFYKKKSHHPKEKS</sequence>
<evidence type="ECO:0000313" key="1">
    <source>
        <dbReference type="EMBL" id="CDW21697.1"/>
    </source>
</evidence>
<proteinExistence type="predicted"/>
<protein>
    <submittedName>
        <fullName evidence="1">Uncharacterized protein</fullName>
    </submittedName>
</protein>
<dbReference type="AlphaFoldDB" id="A0A0K2T7Z4"/>
<accession>A0A0K2T7Z4</accession>
<organism evidence="1">
    <name type="scientific">Lepeophtheirus salmonis</name>
    <name type="common">Salmon louse</name>
    <name type="synonym">Caligus salmonis</name>
    <dbReference type="NCBI Taxonomy" id="72036"/>
    <lineage>
        <taxon>Eukaryota</taxon>
        <taxon>Metazoa</taxon>
        <taxon>Ecdysozoa</taxon>
        <taxon>Arthropoda</taxon>
        <taxon>Crustacea</taxon>
        <taxon>Multicrustacea</taxon>
        <taxon>Hexanauplia</taxon>
        <taxon>Copepoda</taxon>
        <taxon>Siphonostomatoida</taxon>
        <taxon>Caligidae</taxon>
        <taxon>Lepeophtheirus</taxon>
    </lineage>
</organism>
<reference evidence="1" key="1">
    <citation type="submission" date="2014-05" db="EMBL/GenBank/DDBJ databases">
        <authorList>
            <person name="Chronopoulou M."/>
        </authorList>
    </citation>
    <scope>NUCLEOTIDE SEQUENCE</scope>
    <source>
        <tissue evidence="1">Whole organism</tissue>
    </source>
</reference>